<keyword evidence="10" id="KW-1185">Reference proteome</keyword>
<dbReference type="RefSeq" id="WP_377141620.1">
    <property type="nucleotide sequence ID" value="NZ_JBHTIA010000003.1"/>
</dbReference>
<dbReference type="InterPro" id="IPR025857">
    <property type="entry name" value="MacB_PCD"/>
</dbReference>
<feature type="transmembrane region" description="Helical" evidence="6">
    <location>
        <begin position="288"/>
        <end position="312"/>
    </location>
</feature>
<evidence type="ECO:0000313" key="10">
    <source>
        <dbReference type="Proteomes" id="UP001597073"/>
    </source>
</evidence>
<feature type="domain" description="ABC3 transporter permease C-terminal" evidence="7">
    <location>
        <begin position="682"/>
        <end position="788"/>
    </location>
</feature>
<keyword evidence="3 6" id="KW-0812">Transmembrane</keyword>
<proteinExistence type="predicted"/>
<dbReference type="PANTHER" id="PTHR30572:SF18">
    <property type="entry name" value="ABC-TYPE MACROLIDE FAMILY EXPORT SYSTEM PERMEASE COMPONENT 2"/>
    <property type="match status" value="1"/>
</dbReference>
<dbReference type="PROSITE" id="PS51257">
    <property type="entry name" value="PROKAR_LIPOPROTEIN"/>
    <property type="match status" value="1"/>
</dbReference>
<feature type="transmembrane region" description="Helical" evidence="6">
    <location>
        <begin position="333"/>
        <end position="362"/>
    </location>
</feature>
<feature type="transmembrane region" description="Helical" evidence="6">
    <location>
        <begin position="682"/>
        <end position="701"/>
    </location>
</feature>
<comment type="caution">
    <text evidence="9">The sequence shown here is derived from an EMBL/GenBank/DDBJ whole genome shotgun (WGS) entry which is preliminary data.</text>
</comment>
<evidence type="ECO:0000256" key="6">
    <source>
        <dbReference type="SAM" id="Phobius"/>
    </source>
</evidence>
<comment type="subcellular location">
    <subcellularLocation>
        <location evidence="1">Cell membrane</location>
        <topology evidence="1">Multi-pass membrane protein</topology>
    </subcellularLocation>
</comment>
<feature type="transmembrane region" description="Helical" evidence="6">
    <location>
        <begin position="762"/>
        <end position="782"/>
    </location>
</feature>
<evidence type="ECO:0000259" key="7">
    <source>
        <dbReference type="Pfam" id="PF02687"/>
    </source>
</evidence>
<dbReference type="Pfam" id="PF12704">
    <property type="entry name" value="MacB_PCD"/>
    <property type="match status" value="2"/>
</dbReference>
<evidence type="ECO:0000256" key="2">
    <source>
        <dbReference type="ARBA" id="ARBA00022475"/>
    </source>
</evidence>
<evidence type="ECO:0000259" key="8">
    <source>
        <dbReference type="Pfam" id="PF12704"/>
    </source>
</evidence>
<dbReference type="EMBL" id="JBHTIA010000003">
    <property type="protein sequence ID" value="MFD0765083.1"/>
    <property type="molecule type" value="Genomic_DNA"/>
</dbReference>
<evidence type="ECO:0000256" key="1">
    <source>
        <dbReference type="ARBA" id="ARBA00004651"/>
    </source>
</evidence>
<feature type="domain" description="ABC3 transporter permease C-terminal" evidence="7">
    <location>
        <begin position="294"/>
        <end position="404"/>
    </location>
</feature>
<protein>
    <submittedName>
        <fullName evidence="9">ABC transporter permease</fullName>
    </submittedName>
</protein>
<keyword evidence="5 6" id="KW-0472">Membrane</keyword>
<dbReference type="PANTHER" id="PTHR30572">
    <property type="entry name" value="MEMBRANE COMPONENT OF TRANSPORTER-RELATED"/>
    <property type="match status" value="1"/>
</dbReference>
<reference evidence="10" key="1">
    <citation type="journal article" date="2019" name="Int. J. Syst. Evol. Microbiol.">
        <title>The Global Catalogue of Microorganisms (GCM) 10K type strain sequencing project: providing services to taxonomists for standard genome sequencing and annotation.</title>
        <authorList>
            <consortium name="The Broad Institute Genomics Platform"/>
            <consortium name="The Broad Institute Genome Sequencing Center for Infectious Disease"/>
            <person name="Wu L."/>
            <person name="Ma J."/>
        </authorList>
    </citation>
    <scope>NUCLEOTIDE SEQUENCE [LARGE SCALE GENOMIC DNA]</scope>
    <source>
        <strain evidence="10">CCUG 60742</strain>
    </source>
</reference>
<evidence type="ECO:0000256" key="4">
    <source>
        <dbReference type="ARBA" id="ARBA00022989"/>
    </source>
</evidence>
<organism evidence="9 10">
    <name type="scientific">Mucilaginibacter lutimaris</name>
    <dbReference type="NCBI Taxonomy" id="931629"/>
    <lineage>
        <taxon>Bacteria</taxon>
        <taxon>Pseudomonadati</taxon>
        <taxon>Bacteroidota</taxon>
        <taxon>Sphingobacteriia</taxon>
        <taxon>Sphingobacteriales</taxon>
        <taxon>Sphingobacteriaceae</taxon>
        <taxon>Mucilaginibacter</taxon>
    </lineage>
</organism>
<evidence type="ECO:0000313" key="9">
    <source>
        <dbReference type="EMBL" id="MFD0765083.1"/>
    </source>
</evidence>
<dbReference type="Pfam" id="PF02687">
    <property type="entry name" value="FtsX"/>
    <property type="match status" value="2"/>
</dbReference>
<keyword evidence="4 6" id="KW-1133">Transmembrane helix</keyword>
<name>A0ABW2ZFU9_9SPHI</name>
<feature type="transmembrane region" description="Helical" evidence="6">
    <location>
        <begin position="382"/>
        <end position="405"/>
    </location>
</feature>
<feature type="transmembrane region" description="Helical" evidence="6">
    <location>
        <begin position="731"/>
        <end position="750"/>
    </location>
</feature>
<accession>A0ABW2ZFU9</accession>
<feature type="transmembrane region" description="Helical" evidence="6">
    <location>
        <begin position="432"/>
        <end position="452"/>
    </location>
</feature>
<keyword evidence="2" id="KW-1003">Cell membrane</keyword>
<gene>
    <name evidence="9" type="ORF">ACFQZI_09460</name>
</gene>
<feature type="transmembrane region" description="Helical" evidence="6">
    <location>
        <begin position="20"/>
        <end position="41"/>
    </location>
</feature>
<dbReference type="Proteomes" id="UP001597073">
    <property type="component" value="Unassembled WGS sequence"/>
</dbReference>
<feature type="domain" description="MacB-like periplasmic core" evidence="8">
    <location>
        <begin position="21"/>
        <end position="251"/>
    </location>
</feature>
<dbReference type="InterPro" id="IPR003838">
    <property type="entry name" value="ABC3_permease_C"/>
</dbReference>
<dbReference type="InterPro" id="IPR050250">
    <property type="entry name" value="Macrolide_Exporter_MacB"/>
</dbReference>
<evidence type="ECO:0000256" key="5">
    <source>
        <dbReference type="ARBA" id="ARBA00023136"/>
    </source>
</evidence>
<sequence length="799" mass="88522">MLKNYFKIAFRNLSKHKFYAAINVFGLSLGISCCIVLFQFITYHLSFDTHHSNAKHIYRVVDEMHVPDGSVSYEKGAPMVMANAVKTQVPQVKNTAILMADRSFTVAVNNDTTNPKLFSEHENIALTDNHLFEIFDYKWEQGNPAIALTEPNTAVISAGLAKKYFGEANPMGKSLLVDNRLPVKITGVLGVAGNTDFKADMFISLASFEQLNPDFAKQMRSDWYFINSHTSIFFRLNDNASPQKVEAAIASIIQKTLGKDGSWFHFKLMPLRQWHFDGRYAGVVQKSLLLTLGLVGLLLIIIACVNFINMATAQSTKRAKEIGTRKVLGSTPLAIFYQFITETGIIAGIAVILSTGFAALFTPVLNNWLGTNLALNIFDHQLALFLLAVLLLIVLTAGFYPAFILSRFKPINALKNQVNANVNTSQFTRKGLIIAQNIIAQVLIICTLLITLQTKFLKNADPGFNKNAIVMLPLPDKAKAKTDYLRNLMLSNPGVKSISYCYEAAISTSQKGGSVKYDNRDWENFTVLSTIGDAGYAKTFGLKIIAGRDYAESDSSKQYLINEKLVKMLGAKTPDDVIGRKFTSGDLNNSEGTIVGVIKDFHSKSMYSAMMPQLISSGREYYRYAAVKLSGNDISAAINNVRNSWKSVYPEYAFEYHFLDEQIAQFYSKEELLGKLIKASTVVAILISCLGLLGLISLITTQRTKEIGIRKVLGASVAEITALISKDFLKLVLLAIVVAIPVAWITMHQWLQNFAYHIDVPVWVFIVTAVLSVFISLITTGIQTIRSAMVSPVKSLRSE</sequence>
<evidence type="ECO:0000256" key="3">
    <source>
        <dbReference type="ARBA" id="ARBA00022692"/>
    </source>
</evidence>
<feature type="domain" description="MacB-like periplasmic core" evidence="8">
    <location>
        <begin position="504"/>
        <end position="642"/>
    </location>
</feature>